<gene>
    <name evidence="1" type="ORF">HMPREF9699_01429</name>
</gene>
<dbReference type="STRING" id="883096.HMPREF9699_01429"/>
<name>K1LJ02_9FLAO</name>
<reference evidence="1 2" key="1">
    <citation type="submission" date="2012-07" db="EMBL/GenBank/DDBJ databases">
        <title>The Genome Sequence of Bergeyella zoohelcum ATCC 43767.</title>
        <authorList>
            <consortium name="The Broad Institute Genome Sequencing Platform"/>
            <person name="Earl A."/>
            <person name="Ward D."/>
            <person name="Feldgarden M."/>
            <person name="Gevers D."/>
            <person name="Huys G."/>
            <person name="Walker B."/>
            <person name="Young S.K."/>
            <person name="Zeng Q."/>
            <person name="Gargeya S."/>
            <person name="Fitzgerald M."/>
            <person name="Haas B."/>
            <person name="Abouelleil A."/>
            <person name="Alvarado L."/>
            <person name="Arachchi H.M."/>
            <person name="Berlin A.M."/>
            <person name="Chapman S.B."/>
            <person name="Goldberg J."/>
            <person name="Griggs A."/>
            <person name="Gujja S."/>
            <person name="Hansen M."/>
            <person name="Howarth C."/>
            <person name="Imamovic A."/>
            <person name="Larimer J."/>
            <person name="McCowen C."/>
            <person name="Montmayeur A."/>
            <person name="Murphy C."/>
            <person name="Neiman D."/>
            <person name="Pearson M."/>
            <person name="Priest M."/>
            <person name="Roberts A."/>
            <person name="Saif S."/>
            <person name="Shea T."/>
            <person name="Sisk P."/>
            <person name="Sykes S."/>
            <person name="Wortman J."/>
            <person name="Nusbaum C."/>
            <person name="Birren B."/>
        </authorList>
    </citation>
    <scope>NUCLEOTIDE SEQUENCE [LARGE SCALE GENOMIC DNA]</scope>
    <source>
        <strain evidence="1 2">ATCC 43767</strain>
    </source>
</reference>
<dbReference type="Proteomes" id="UP000006085">
    <property type="component" value="Unassembled WGS sequence"/>
</dbReference>
<evidence type="ECO:0000313" key="2">
    <source>
        <dbReference type="Proteomes" id="UP000006085"/>
    </source>
</evidence>
<accession>K1LJ02</accession>
<dbReference type="EMBL" id="AGYA01000025">
    <property type="protein sequence ID" value="EKB56700.1"/>
    <property type="molecule type" value="Genomic_DNA"/>
</dbReference>
<evidence type="ECO:0000313" key="1">
    <source>
        <dbReference type="EMBL" id="EKB56700.1"/>
    </source>
</evidence>
<dbReference type="OrthoDB" id="1274225at2"/>
<sequence>MQRKKINRKKIIEKKEREEVIKFAKSASFDAQRSSKALNISYQIIKDGSIYEVNVKNVVKIKDLQKIKAQKNNLKKGSVICLKRKD</sequence>
<proteinExistence type="predicted"/>
<organism evidence="1 2">
    <name type="scientific">Bergeyella zoohelcum ATCC 43767</name>
    <dbReference type="NCBI Taxonomy" id="883096"/>
    <lineage>
        <taxon>Bacteria</taxon>
        <taxon>Pseudomonadati</taxon>
        <taxon>Bacteroidota</taxon>
        <taxon>Flavobacteriia</taxon>
        <taxon>Flavobacteriales</taxon>
        <taxon>Weeksellaceae</taxon>
        <taxon>Bergeyella</taxon>
    </lineage>
</organism>
<dbReference type="AlphaFoldDB" id="K1LJ02"/>
<protein>
    <submittedName>
        <fullName evidence="1">Uncharacterized protein</fullName>
    </submittedName>
</protein>
<dbReference type="HOGENOM" id="CLU_2491570_0_0_10"/>
<keyword evidence="2" id="KW-1185">Reference proteome</keyword>
<dbReference type="RefSeq" id="WP_002663644.1">
    <property type="nucleotide sequence ID" value="NZ_JH932293.1"/>
</dbReference>
<comment type="caution">
    <text evidence="1">The sequence shown here is derived from an EMBL/GenBank/DDBJ whole genome shotgun (WGS) entry which is preliminary data.</text>
</comment>